<dbReference type="Gene3D" id="1.25.40.10">
    <property type="entry name" value="Tetratricopeptide repeat domain"/>
    <property type="match status" value="1"/>
</dbReference>
<reference evidence="1" key="1">
    <citation type="submission" date="2018-06" db="EMBL/GenBank/DDBJ databases">
        <authorList>
            <person name="Zhirakovskaya E."/>
        </authorList>
    </citation>
    <scope>NUCLEOTIDE SEQUENCE</scope>
</reference>
<dbReference type="EMBL" id="UOFE01000048">
    <property type="protein sequence ID" value="VAW55492.1"/>
    <property type="molecule type" value="Genomic_DNA"/>
</dbReference>
<gene>
    <name evidence="1" type="ORF">MNBD_GAMMA05-2514</name>
</gene>
<name>A0A3B0WW96_9ZZZZ</name>
<protein>
    <submittedName>
        <fullName evidence="1">Uncharacterized protein</fullName>
    </submittedName>
</protein>
<dbReference type="InterPro" id="IPR011990">
    <property type="entry name" value="TPR-like_helical_dom_sf"/>
</dbReference>
<evidence type="ECO:0000313" key="1">
    <source>
        <dbReference type="EMBL" id="VAW55492.1"/>
    </source>
</evidence>
<dbReference type="AlphaFoldDB" id="A0A3B0WW96"/>
<sequence length="155" mass="17582">MDVGAYQNAKNALKDKDYKAAERAFKITIESMEEHDEQYNSVLSNYGLTQVLNSNTNGLLLCRDAASNEVFDGAVFLNLACAEWHSNNRKRAVDAVRHGVKIDPDHKQLNYACAKLDCRKKCCFSFLPRGHKLNRLFGRMLRRPGAMTTVHSLLY</sequence>
<proteinExistence type="predicted"/>
<accession>A0A3B0WW96</accession>
<dbReference type="SUPFAM" id="SSF48452">
    <property type="entry name" value="TPR-like"/>
    <property type="match status" value="1"/>
</dbReference>
<organism evidence="1">
    <name type="scientific">hydrothermal vent metagenome</name>
    <dbReference type="NCBI Taxonomy" id="652676"/>
    <lineage>
        <taxon>unclassified sequences</taxon>
        <taxon>metagenomes</taxon>
        <taxon>ecological metagenomes</taxon>
    </lineage>
</organism>